<dbReference type="STRING" id="75906.THERU_00505"/>
<dbReference type="GO" id="GO:1990351">
    <property type="term" value="C:transporter complex"/>
    <property type="evidence" value="ECO:0007669"/>
    <property type="project" value="TreeGrafter"/>
</dbReference>
<name>W0DEP7_9AQUI</name>
<dbReference type="AlphaFoldDB" id="W0DEP7"/>
<gene>
    <name evidence="1" type="ORF">THERU_00505</name>
</gene>
<accession>W0DEP7</accession>
<dbReference type="eggNOG" id="COG1452">
    <property type="taxonomic scope" value="Bacteria"/>
</dbReference>
<dbReference type="Proteomes" id="UP000018914">
    <property type="component" value="Chromosome"/>
</dbReference>
<evidence type="ECO:0000313" key="1">
    <source>
        <dbReference type="EMBL" id="AHE95380.1"/>
    </source>
</evidence>
<dbReference type="PANTHER" id="PTHR30189:SF1">
    <property type="entry name" value="LPS-ASSEMBLY PROTEIN LPTD"/>
    <property type="match status" value="1"/>
</dbReference>
<dbReference type="HOGENOM" id="CLU_009039_4_1_0"/>
<sequence>MLFRKKLQKPDMYNFRVLFVLFLLCFGLTFGVEVFSKYMEREPDGTLVAREEVEVYYENYYIRADEVRYNPQTKEVIAEGNVYVRSTDGKLEVKKGSYAYIDLNKKVGYFLNAEGRFQRFYFKAEKAEMEGDTYTVENGEITTCPPDRKEMVLCFSKARIDQKYVISENNSLRLFRVPFAYLPIFAYPVGERRSGLLPPTVGSNTYNTFIYQQPIYWAISKDKDATLTIDLRDKQAKGFSIEYRQAFFKEDDLQFKVSYYKEPIPPGKWWEGRDPTTFRENRYRVQLSLDLGNFKAGLDTISDPYLLEDTYLRARERTVPYLTSYVIYKKDFERFLITFEAKHFYDTTSLNNERTLQKLPEIALYWKSQQLWGPIFFSLFSSYTNFYREEGLRGQRLTLFPELSIPKNLFGRVFYSNLVFENLYYFGLNQQGYKQTVSSLYFSESVPFIFDLQAGNFKFKNFLKVGYSFREKDFNNPRFDNRDQLNRTSQIDALWTGSMGYKDKEFLNLYVSSAYNYLGKYTYGGITADRRLLPIRTIVSLKPFEGVSLTTDSLYDTEGGFPLRTSNSLNLSYKNNSLTLSYQTARNLLNQRTTDQTSLSFSTSYGTAVFGLLLTRDNRIGKDLVRQASLDYRGACWSLGLLARDNYSGTRGKHIKELYLTFNIFDLQRFTVPLKR</sequence>
<dbReference type="PANTHER" id="PTHR30189">
    <property type="entry name" value="LPS-ASSEMBLY PROTEIN"/>
    <property type="match status" value="1"/>
</dbReference>
<keyword evidence="2" id="KW-1185">Reference proteome</keyword>
<dbReference type="PATRIC" id="fig|75906.3.peg.96"/>
<proteinExistence type="predicted"/>
<evidence type="ECO:0000313" key="2">
    <source>
        <dbReference type="Proteomes" id="UP000018914"/>
    </source>
</evidence>
<reference evidence="1 2" key="1">
    <citation type="submission" date="2013-12" db="EMBL/GenBank/DDBJ databases">
        <authorList>
            <consortium name="DOE Joint Genome Institute"/>
            <person name="Eisen J."/>
            <person name="Huntemann M."/>
            <person name="Han J."/>
            <person name="Chen A."/>
            <person name="Kyrpides N."/>
            <person name="Mavromatis K."/>
            <person name="Markowitz V."/>
            <person name="Palaniappan K."/>
            <person name="Ivanova N."/>
            <person name="Schaumberg A."/>
            <person name="Pati A."/>
            <person name="Liolios K."/>
            <person name="Nordberg H.P."/>
            <person name="Cantor M.N."/>
            <person name="Hua S.X."/>
            <person name="Woyke T."/>
        </authorList>
    </citation>
    <scope>NUCLEOTIDE SEQUENCE [LARGE SCALE GENOMIC DNA]</scope>
    <source>
        <strain evidence="1 2">DSM 23557</strain>
    </source>
</reference>
<dbReference type="InterPro" id="IPR050218">
    <property type="entry name" value="LptD"/>
</dbReference>
<dbReference type="EMBL" id="CP007028">
    <property type="protein sequence ID" value="AHE95380.1"/>
    <property type="molecule type" value="Genomic_DNA"/>
</dbReference>
<dbReference type="GO" id="GO:0009279">
    <property type="term" value="C:cell outer membrane"/>
    <property type="evidence" value="ECO:0007669"/>
    <property type="project" value="TreeGrafter"/>
</dbReference>
<protein>
    <submittedName>
        <fullName evidence="1">Organic solvent tolerance protein</fullName>
    </submittedName>
</protein>
<dbReference type="KEGG" id="trd:THERU_00505"/>
<organism evidence="2">
    <name type="scientific">Thermocrinis ruber</name>
    <dbReference type="NCBI Taxonomy" id="75906"/>
    <lineage>
        <taxon>Bacteria</taxon>
        <taxon>Pseudomonadati</taxon>
        <taxon>Aquificota</taxon>
        <taxon>Aquificia</taxon>
        <taxon>Aquificales</taxon>
        <taxon>Aquificaceae</taxon>
        <taxon>Thermocrinis</taxon>
    </lineage>
</organism>